<feature type="chain" id="PRO_5019321750" evidence="4">
    <location>
        <begin position="24"/>
        <end position="634"/>
    </location>
</feature>
<feature type="signal peptide" evidence="4">
    <location>
        <begin position="1"/>
        <end position="23"/>
    </location>
</feature>
<keyword evidence="4" id="KW-0732">Signal</keyword>
<dbReference type="AlphaFoldDB" id="A0A411MJM2"/>
<dbReference type="RefSeq" id="WP_130264858.1">
    <property type="nucleotide sequence ID" value="NZ_CP035952.1"/>
</dbReference>
<evidence type="ECO:0000259" key="5">
    <source>
        <dbReference type="PROSITE" id="PS52035"/>
    </source>
</evidence>
<dbReference type="GO" id="GO:0006508">
    <property type="term" value="P:proteolysis"/>
    <property type="evidence" value="ECO:0007669"/>
    <property type="project" value="InterPro"/>
</dbReference>
<comment type="similarity">
    <text evidence="2 3">Belongs to the peptidase M14 family.</text>
</comment>
<dbReference type="Pfam" id="PF00246">
    <property type="entry name" value="Peptidase_M14"/>
    <property type="match status" value="1"/>
</dbReference>
<evidence type="ECO:0000256" key="1">
    <source>
        <dbReference type="ARBA" id="ARBA00001947"/>
    </source>
</evidence>
<dbReference type="SUPFAM" id="SSF53187">
    <property type="entry name" value="Zn-dependent exopeptidases"/>
    <property type="match status" value="1"/>
</dbReference>
<reference evidence="6 7" key="1">
    <citation type="submission" date="2019-02" db="EMBL/GenBank/DDBJ databases">
        <title>Complete genome sequence of Pseudomonas sp. SNU WT1 isolated from rainbow trout.</title>
        <authorList>
            <person name="Oh W.T."/>
            <person name="Park S.C."/>
        </authorList>
    </citation>
    <scope>NUCLEOTIDE SEQUENCE [LARGE SCALE GENOMIC DNA]</scope>
    <source>
        <strain evidence="6 7">SNU WT1</strain>
    </source>
</reference>
<accession>A0A411MJM2</accession>
<evidence type="ECO:0000256" key="2">
    <source>
        <dbReference type="ARBA" id="ARBA00005988"/>
    </source>
</evidence>
<dbReference type="EMBL" id="CP035952">
    <property type="protein sequence ID" value="QBF26993.1"/>
    <property type="molecule type" value="Genomic_DNA"/>
</dbReference>
<dbReference type="KEGG" id="ptk:EXN22_15325"/>
<name>A0A411MJM2_9PSED</name>
<gene>
    <name evidence="6" type="ORF">EXN22_15325</name>
</gene>
<organism evidence="6 7">
    <name type="scientific">Pseudomonas tructae</name>
    <dbReference type="NCBI Taxonomy" id="2518644"/>
    <lineage>
        <taxon>Bacteria</taxon>
        <taxon>Pseudomonadati</taxon>
        <taxon>Pseudomonadota</taxon>
        <taxon>Gammaproteobacteria</taxon>
        <taxon>Pseudomonadales</taxon>
        <taxon>Pseudomonadaceae</taxon>
        <taxon>Pseudomonas</taxon>
    </lineage>
</organism>
<proteinExistence type="inferred from homology"/>
<dbReference type="Gene3D" id="3.40.630.10">
    <property type="entry name" value="Zn peptidases"/>
    <property type="match status" value="1"/>
</dbReference>
<dbReference type="CDD" id="cd06241">
    <property type="entry name" value="M14-like"/>
    <property type="match status" value="1"/>
</dbReference>
<dbReference type="Proteomes" id="UP000291130">
    <property type="component" value="Chromosome"/>
</dbReference>
<dbReference type="OrthoDB" id="9767214at2"/>
<comment type="cofactor">
    <cofactor evidence="1">
        <name>Zn(2+)</name>
        <dbReference type="ChEBI" id="CHEBI:29105"/>
    </cofactor>
</comment>
<dbReference type="GO" id="GO:0004181">
    <property type="term" value="F:metallocarboxypeptidase activity"/>
    <property type="evidence" value="ECO:0007669"/>
    <property type="project" value="InterPro"/>
</dbReference>
<dbReference type="PANTHER" id="PTHR11705:SF145">
    <property type="entry name" value="PEPTIDASE M14 CARBOXYPEPTIDASE A DOMAIN-CONTAINING PROTEIN"/>
    <property type="match status" value="1"/>
</dbReference>
<evidence type="ECO:0000313" key="6">
    <source>
        <dbReference type="EMBL" id="QBF26993.1"/>
    </source>
</evidence>
<dbReference type="InterPro" id="IPR000834">
    <property type="entry name" value="Peptidase_M14"/>
</dbReference>
<keyword evidence="7" id="KW-1185">Reference proteome</keyword>
<evidence type="ECO:0000313" key="7">
    <source>
        <dbReference type="Proteomes" id="UP000291130"/>
    </source>
</evidence>
<protein>
    <submittedName>
        <fullName evidence="6">Peptidase</fullName>
    </submittedName>
</protein>
<dbReference type="PROSITE" id="PS52035">
    <property type="entry name" value="PEPTIDASE_M14"/>
    <property type="match status" value="1"/>
</dbReference>
<sequence length="634" mass="70481">MKHPLLQPLVVALLLGANLPALAVLPSAPSYIDDSGYLPAAKQRILPPMFAQTLTSIRYLAKPDNPLITQAEASEFRQTSNYDETRAYMTRLAAASGGSIVLNDLPEKSAEGHPMLMAIASLEVDKSPAGLNESGKPTILVEAQIHPGEANGKDAMFMLLRDMTTGDKPLAALLEKVNILFIPTVNVDGDLRRSAYGRINQNGPDETGWRVNGLNYNLNRDFTKLDSAEIRNVAWVFNTYQLSFFADTHSTDGAMYPYDSSYCHNGNGWSPASSAWMDTVMRAPVYQALEADGHVVHECISLNSNQDPSQGYYPYRTDLARFSNQYGDIRNVPSILIEQHALHPYQTQVLGNYVMLKSMFQVIGDQALSLNEAIRQDRERLEAQEQVTLTWKPGKAQATAFTVGDYRYEQSPITGARTIVWSNTAKKLSVPVTGNTEPDLVVKRPRQYVVPGQWREVIARLKAHGIRMTTLDKPTPIAVTLYRMDEVKVAGGFEPDRTQSNQIPGYEGRLLVSGVAKPLERLQTFPAGSVLIDTDQPLGVLAVNLLYPESPDSFWAWGFFNSTLVAAEEPEEYVMEPMARKMLAQSPQLKAEFDKKLKSDKAFAASPSARLHWFYERTPFYDVNAFVYPVGAVY</sequence>
<dbReference type="GO" id="GO:0008270">
    <property type="term" value="F:zinc ion binding"/>
    <property type="evidence" value="ECO:0007669"/>
    <property type="project" value="InterPro"/>
</dbReference>
<feature type="active site" description="Proton donor/acceptor" evidence="3">
    <location>
        <position position="338"/>
    </location>
</feature>
<evidence type="ECO:0000256" key="4">
    <source>
        <dbReference type="SAM" id="SignalP"/>
    </source>
</evidence>
<feature type="domain" description="Peptidase M14" evidence="5">
    <location>
        <begin position="78"/>
        <end position="363"/>
    </location>
</feature>
<dbReference type="GO" id="GO:0005615">
    <property type="term" value="C:extracellular space"/>
    <property type="evidence" value="ECO:0007669"/>
    <property type="project" value="TreeGrafter"/>
</dbReference>
<evidence type="ECO:0000256" key="3">
    <source>
        <dbReference type="PROSITE-ProRule" id="PRU01379"/>
    </source>
</evidence>
<dbReference type="PANTHER" id="PTHR11705">
    <property type="entry name" value="PROTEASE FAMILY M14 CARBOXYPEPTIDASE A,B"/>
    <property type="match status" value="1"/>
</dbReference>